<comment type="caution">
    <text evidence="3">The sequence shown here is derived from an EMBL/GenBank/DDBJ whole genome shotgun (WGS) entry which is preliminary data.</text>
</comment>
<dbReference type="Gene3D" id="3.40.50.2000">
    <property type="entry name" value="Glycogen Phosphorylase B"/>
    <property type="match status" value="2"/>
</dbReference>
<dbReference type="EMBL" id="JAAZNV010000006">
    <property type="protein sequence ID" value="NMB91457.1"/>
    <property type="molecule type" value="Genomic_DNA"/>
</dbReference>
<dbReference type="AlphaFoldDB" id="A0A7X9E6P8"/>
<dbReference type="SUPFAM" id="SSF53756">
    <property type="entry name" value="UDP-Glycosyltransferase/glycogen phosphorylase"/>
    <property type="match status" value="1"/>
</dbReference>
<feature type="domain" description="Glycosyl transferase family 1" evidence="1">
    <location>
        <begin position="224"/>
        <end position="378"/>
    </location>
</feature>
<evidence type="ECO:0000313" key="3">
    <source>
        <dbReference type="EMBL" id="NMB91457.1"/>
    </source>
</evidence>
<dbReference type="PANTHER" id="PTHR12526:SF630">
    <property type="entry name" value="GLYCOSYLTRANSFERASE"/>
    <property type="match status" value="1"/>
</dbReference>
<evidence type="ECO:0000259" key="1">
    <source>
        <dbReference type="Pfam" id="PF00534"/>
    </source>
</evidence>
<dbReference type="InterPro" id="IPR001296">
    <property type="entry name" value="Glyco_trans_1"/>
</dbReference>
<evidence type="ECO:0000313" key="4">
    <source>
        <dbReference type="Proteomes" id="UP000590542"/>
    </source>
</evidence>
<proteinExistence type="predicted"/>
<accession>A0A7X9E6P8</accession>
<evidence type="ECO:0000259" key="2">
    <source>
        <dbReference type="Pfam" id="PF13439"/>
    </source>
</evidence>
<dbReference type="Pfam" id="PF00534">
    <property type="entry name" value="Glycos_transf_1"/>
    <property type="match status" value="1"/>
</dbReference>
<sequence>MKIAVFIKSTTFHKGYGGLEVQNKTICEELVKRGHTVIVFSPRKELECSEREENGVKYIFINASYRGYLFSSLKVDSWYKRSLEVFTDYHNKESFDLVLSQSSSAESVIENKNFLGVKVVSISHGTAASEYLTFIKNISRLKDILWLFRNTQYFLRQYFGRQRRFINHSNRIIAVSNYVKKALVEETFVPEDKISVIHNGIDSADYSNAMLLNQGTKNTLGDVKSKVQIYFLGRIERSKGIFTILDIVKDLESGFVLHIVGDGPNLEEARDKARVLGLSDDVIFHGKCIHKDFIKLYKPDIFVFPTKRIEGFPMVLVESMFAGLPVVAFNMGGVSDAVEDGKTGYLVKEGDTKEFKKRLIELMSDPSLRFILGKNAKEKAENEFRLDKMIDAYEGLFKETLK</sequence>
<gene>
    <name evidence="3" type="ORF">GYA37_01255</name>
</gene>
<dbReference type="CDD" id="cd03801">
    <property type="entry name" value="GT4_PimA-like"/>
    <property type="match status" value="1"/>
</dbReference>
<feature type="domain" description="Glycosyltransferase subfamily 4-like N-terminal" evidence="2">
    <location>
        <begin position="16"/>
        <end position="203"/>
    </location>
</feature>
<protein>
    <submittedName>
        <fullName evidence="3">Glycosyltransferase family 4 protein</fullName>
    </submittedName>
</protein>
<organism evidence="3 4">
    <name type="scientific">candidate division WWE3 bacterium</name>
    <dbReference type="NCBI Taxonomy" id="2053526"/>
    <lineage>
        <taxon>Bacteria</taxon>
        <taxon>Katanobacteria</taxon>
    </lineage>
</organism>
<dbReference type="GO" id="GO:0016757">
    <property type="term" value="F:glycosyltransferase activity"/>
    <property type="evidence" value="ECO:0007669"/>
    <property type="project" value="InterPro"/>
</dbReference>
<dbReference type="Proteomes" id="UP000590542">
    <property type="component" value="Unassembled WGS sequence"/>
</dbReference>
<name>A0A7X9E6P8_UNCKA</name>
<keyword evidence="3" id="KW-0808">Transferase</keyword>
<dbReference type="PANTHER" id="PTHR12526">
    <property type="entry name" value="GLYCOSYLTRANSFERASE"/>
    <property type="match status" value="1"/>
</dbReference>
<dbReference type="Pfam" id="PF13439">
    <property type="entry name" value="Glyco_transf_4"/>
    <property type="match status" value="1"/>
</dbReference>
<dbReference type="InterPro" id="IPR028098">
    <property type="entry name" value="Glyco_trans_4-like_N"/>
</dbReference>
<reference evidence="3 4" key="1">
    <citation type="journal article" date="2020" name="Biotechnol. Biofuels">
        <title>New insights from the biogas microbiome by comprehensive genome-resolved metagenomics of nearly 1600 species originating from multiple anaerobic digesters.</title>
        <authorList>
            <person name="Campanaro S."/>
            <person name="Treu L."/>
            <person name="Rodriguez-R L.M."/>
            <person name="Kovalovszki A."/>
            <person name="Ziels R.M."/>
            <person name="Maus I."/>
            <person name="Zhu X."/>
            <person name="Kougias P.G."/>
            <person name="Basile A."/>
            <person name="Luo G."/>
            <person name="Schluter A."/>
            <person name="Konstantinidis K.T."/>
            <person name="Angelidaki I."/>
        </authorList>
    </citation>
    <scope>NUCLEOTIDE SEQUENCE [LARGE SCALE GENOMIC DNA]</scope>
    <source>
        <strain evidence="3">AS27yjCOA_202</strain>
    </source>
</reference>